<dbReference type="InterPro" id="IPR029044">
    <property type="entry name" value="Nucleotide-diphossugar_trans"/>
</dbReference>
<evidence type="ECO:0000313" key="3">
    <source>
        <dbReference type="Proteomes" id="UP000714625"/>
    </source>
</evidence>
<proteinExistence type="predicted"/>
<dbReference type="PANTHER" id="PTHR43685:SF2">
    <property type="entry name" value="GLYCOSYLTRANSFERASE 2-LIKE DOMAIN-CONTAINING PROTEIN"/>
    <property type="match status" value="1"/>
</dbReference>
<dbReference type="Pfam" id="PF00535">
    <property type="entry name" value="Glycos_transf_2"/>
    <property type="match status" value="1"/>
</dbReference>
<accession>A0AA36URA2</accession>
<sequence>MKLVTIYIVTHNRSQLLKRAIESAYNQTYKNIEVIVVDDASTDDTQGVIKQMQTTYPLKYFRNDEGRGACYSRNVALNAASGELITGMDDDDYFGVSRVDDLVDAYEDKYSLVCANIIEVTTDKEIHRKFGFEQGEFELNNLMYQNLVGNQMLTSVAKLKAIGGFDEAMPAFQDYDTWVRLVDRFGKGYKIDKYNYYLNTEHAGERISSSNDRKTRGFELFFDKHQNKMNAAHKKSMEIMRYKVTGEMLPLLTMVRLISRDNYKSALSLFLKQRNLRK</sequence>
<gene>
    <name evidence="2" type="ORF">GHY86_05695</name>
</gene>
<dbReference type="SUPFAM" id="SSF53448">
    <property type="entry name" value="Nucleotide-diphospho-sugar transferases"/>
    <property type="match status" value="1"/>
</dbReference>
<dbReference type="InterPro" id="IPR001173">
    <property type="entry name" value="Glyco_trans_2-like"/>
</dbReference>
<evidence type="ECO:0000313" key="2">
    <source>
        <dbReference type="EMBL" id="EGQ9134650.1"/>
    </source>
</evidence>
<protein>
    <recommendedName>
        <fullName evidence="1">Glycosyltransferase 2-like domain-containing protein</fullName>
    </recommendedName>
</protein>
<dbReference type="PANTHER" id="PTHR43685">
    <property type="entry name" value="GLYCOSYLTRANSFERASE"/>
    <property type="match status" value="1"/>
</dbReference>
<feature type="domain" description="Glycosyltransferase 2-like" evidence="1">
    <location>
        <begin position="5"/>
        <end position="126"/>
    </location>
</feature>
<reference evidence="2" key="1">
    <citation type="submission" date="2019-11" db="EMBL/GenBank/DDBJ databases">
        <authorList>
            <consortium name="PulseNet: The National Subtyping Network for Foodborne Disease Surveillance"/>
            <person name="Tarr C.L."/>
            <person name="Trees E."/>
            <person name="Katz L.S."/>
            <person name="Carleton-Romer H.A."/>
            <person name="Stroika S."/>
            <person name="Kucerova Z."/>
            <person name="Roache K.F."/>
            <person name="Sabol A.L."/>
            <person name="Besser J."/>
            <person name="Gerner-Smidt P."/>
        </authorList>
    </citation>
    <scope>NUCLEOTIDE SEQUENCE</scope>
    <source>
        <strain evidence="2">PNUSAV001129</strain>
    </source>
</reference>
<dbReference type="EMBL" id="AAXMUW010000007">
    <property type="protein sequence ID" value="EGQ9134650.1"/>
    <property type="molecule type" value="Genomic_DNA"/>
</dbReference>
<evidence type="ECO:0000259" key="1">
    <source>
        <dbReference type="Pfam" id="PF00535"/>
    </source>
</evidence>
<dbReference type="Proteomes" id="UP000714625">
    <property type="component" value="Unassembled WGS sequence"/>
</dbReference>
<dbReference type="InterPro" id="IPR050834">
    <property type="entry name" value="Glycosyltransf_2"/>
</dbReference>
<dbReference type="AlphaFoldDB" id="A0AA36URA2"/>
<organism evidence="2 3">
    <name type="scientific">Vibrio alginolyticus</name>
    <dbReference type="NCBI Taxonomy" id="663"/>
    <lineage>
        <taxon>Bacteria</taxon>
        <taxon>Pseudomonadati</taxon>
        <taxon>Pseudomonadota</taxon>
        <taxon>Gammaproteobacteria</taxon>
        <taxon>Vibrionales</taxon>
        <taxon>Vibrionaceae</taxon>
        <taxon>Vibrio</taxon>
    </lineage>
</organism>
<dbReference type="CDD" id="cd00761">
    <property type="entry name" value="Glyco_tranf_GTA_type"/>
    <property type="match status" value="1"/>
</dbReference>
<name>A0AA36URA2_VIBAL</name>
<dbReference type="RefSeq" id="WP_167415634.1">
    <property type="nucleotide sequence ID" value="NZ_CP042449.1"/>
</dbReference>
<dbReference type="Gene3D" id="3.90.550.10">
    <property type="entry name" value="Spore Coat Polysaccharide Biosynthesis Protein SpsA, Chain A"/>
    <property type="match status" value="1"/>
</dbReference>
<comment type="caution">
    <text evidence="2">The sequence shown here is derived from an EMBL/GenBank/DDBJ whole genome shotgun (WGS) entry which is preliminary data.</text>
</comment>